<feature type="active site" evidence="5">
    <location>
        <position position="88"/>
    </location>
</feature>
<feature type="domain" description="Malonyl-CoA:ACP transacylase (MAT)" evidence="6">
    <location>
        <begin position="6"/>
        <end position="298"/>
    </location>
</feature>
<evidence type="ECO:0000256" key="1">
    <source>
        <dbReference type="ARBA" id="ARBA00022679"/>
    </source>
</evidence>
<dbReference type="InterPro" id="IPR050858">
    <property type="entry name" value="Mal-CoA-ACP_Trans/PKS_FabD"/>
</dbReference>
<dbReference type="InterPro" id="IPR016036">
    <property type="entry name" value="Malonyl_transacylase_ACP-bd"/>
</dbReference>
<dbReference type="PANTHER" id="PTHR42681:SF1">
    <property type="entry name" value="MALONYL-COA-ACYL CARRIER PROTEIN TRANSACYLASE, MITOCHONDRIAL"/>
    <property type="match status" value="1"/>
</dbReference>
<evidence type="ECO:0000256" key="3">
    <source>
        <dbReference type="ARBA" id="ARBA00048462"/>
    </source>
</evidence>
<dbReference type="AlphaFoldDB" id="A0A3M8W3F2"/>
<reference evidence="7 8" key="1">
    <citation type="submission" date="2018-11" db="EMBL/GenBank/DDBJ databases">
        <title>The Potential of Streptomyces as Biocontrol Agents against the Tomato grey mould, Botrytis cinerea (Gray mold) Frontiers in Microbiology.</title>
        <authorList>
            <person name="Li D."/>
        </authorList>
    </citation>
    <scope>NUCLEOTIDE SEQUENCE [LARGE SCALE GENOMIC DNA]</scope>
    <source>
        <strain evidence="7 8">NEAU-LD23</strain>
    </source>
</reference>
<dbReference type="PANTHER" id="PTHR42681">
    <property type="entry name" value="MALONYL-COA-ACYL CARRIER PROTEIN TRANSACYLASE, MITOCHONDRIAL"/>
    <property type="match status" value="1"/>
</dbReference>
<feature type="active site" evidence="5">
    <location>
        <position position="192"/>
    </location>
</feature>
<evidence type="ECO:0000313" key="7">
    <source>
        <dbReference type="EMBL" id="RNG24524.1"/>
    </source>
</evidence>
<dbReference type="InterPro" id="IPR014043">
    <property type="entry name" value="Acyl_transferase_dom"/>
</dbReference>
<dbReference type="GO" id="GO:0005829">
    <property type="term" value="C:cytosol"/>
    <property type="evidence" value="ECO:0007669"/>
    <property type="project" value="TreeGrafter"/>
</dbReference>
<dbReference type="EMBL" id="RIBZ01000230">
    <property type="protein sequence ID" value="RNG24524.1"/>
    <property type="molecule type" value="Genomic_DNA"/>
</dbReference>
<evidence type="ECO:0000256" key="4">
    <source>
        <dbReference type="PIRNR" id="PIRNR000446"/>
    </source>
</evidence>
<dbReference type="SUPFAM" id="SSF55048">
    <property type="entry name" value="Probable ACP-binding domain of malonyl-CoA ACP transacylase"/>
    <property type="match status" value="1"/>
</dbReference>
<comment type="catalytic activity">
    <reaction evidence="3 4">
        <text>holo-[ACP] + malonyl-CoA = malonyl-[ACP] + CoA</text>
        <dbReference type="Rhea" id="RHEA:41792"/>
        <dbReference type="Rhea" id="RHEA-COMP:9623"/>
        <dbReference type="Rhea" id="RHEA-COMP:9685"/>
        <dbReference type="ChEBI" id="CHEBI:57287"/>
        <dbReference type="ChEBI" id="CHEBI:57384"/>
        <dbReference type="ChEBI" id="CHEBI:64479"/>
        <dbReference type="ChEBI" id="CHEBI:78449"/>
        <dbReference type="EC" id="2.3.1.39"/>
    </reaction>
</comment>
<evidence type="ECO:0000256" key="2">
    <source>
        <dbReference type="ARBA" id="ARBA00023315"/>
    </source>
</evidence>
<name>A0A3M8W3F2_9ACTN</name>
<comment type="caution">
    <text evidence="7">The sequence shown here is derived from an EMBL/GenBank/DDBJ whole genome shotgun (WGS) entry which is preliminary data.</text>
</comment>
<comment type="similarity">
    <text evidence="4">Belongs to the fabD family.</text>
</comment>
<dbReference type="NCBIfam" id="TIGR00128">
    <property type="entry name" value="fabD"/>
    <property type="match status" value="1"/>
</dbReference>
<keyword evidence="2 4" id="KW-0012">Acyltransferase</keyword>
<evidence type="ECO:0000256" key="5">
    <source>
        <dbReference type="PIRSR" id="PIRSR000446-1"/>
    </source>
</evidence>
<dbReference type="InterPro" id="IPR024925">
    <property type="entry name" value="Malonyl_CoA-ACP_transAc"/>
</dbReference>
<dbReference type="PIRSF" id="PIRSF000446">
    <property type="entry name" value="Mct"/>
    <property type="match status" value="1"/>
</dbReference>
<dbReference type="EC" id="2.3.1.39" evidence="4"/>
<evidence type="ECO:0000313" key="8">
    <source>
        <dbReference type="Proteomes" id="UP000275401"/>
    </source>
</evidence>
<sequence>MVFAILFPGQGSQFRGMGKDAFERYPGLTQFACDVLDYDLVALCRDNPDDALSRTEYTQPALYTVNALQMFERTRREEQPADCYLGHSLGEYNALLAAGVFDFETGLRLVKKRGELMAAASGGGMTAVMDTPAPRLLDILGQDGVEGLDIAGFNTDAQLVIAGPAEALRAAHASFKERGIRFAPLRVSAPFHSRYMEPARAEFERYLKEFTFAEPTAEVVANVSGRPYEQGAIVATLSRQLVEPVRWTDSVRHLLARDPRFACEEVGGKSLLRMVEKIRAAAVPDPSPIEKPVPDREIRALI</sequence>
<dbReference type="GO" id="GO:0006633">
    <property type="term" value="P:fatty acid biosynthetic process"/>
    <property type="evidence" value="ECO:0007669"/>
    <property type="project" value="TreeGrafter"/>
</dbReference>
<dbReference type="Proteomes" id="UP000275401">
    <property type="component" value="Unassembled WGS sequence"/>
</dbReference>
<keyword evidence="8" id="KW-1185">Reference proteome</keyword>
<dbReference type="Gene3D" id="3.40.366.10">
    <property type="entry name" value="Malonyl-Coenzyme A Acyl Carrier Protein, domain 2"/>
    <property type="match status" value="1"/>
</dbReference>
<evidence type="ECO:0000259" key="6">
    <source>
        <dbReference type="SMART" id="SM00827"/>
    </source>
</evidence>
<dbReference type="GO" id="GO:0004314">
    <property type="term" value="F:[acyl-carrier-protein] S-malonyltransferase activity"/>
    <property type="evidence" value="ECO:0007669"/>
    <property type="project" value="UniProtKB-EC"/>
</dbReference>
<organism evidence="7 8">
    <name type="scientific">Streptomyces botrytidirepellens</name>
    <dbReference type="NCBI Taxonomy" id="2486417"/>
    <lineage>
        <taxon>Bacteria</taxon>
        <taxon>Bacillati</taxon>
        <taxon>Actinomycetota</taxon>
        <taxon>Actinomycetes</taxon>
        <taxon>Kitasatosporales</taxon>
        <taxon>Streptomycetaceae</taxon>
        <taxon>Streptomyces</taxon>
    </lineage>
</organism>
<dbReference type="Gene3D" id="3.30.70.250">
    <property type="entry name" value="Malonyl-CoA ACP transacylase, ACP-binding"/>
    <property type="match status" value="1"/>
</dbReference>
<accession>A0A3M8W3F2</accession>
<gene>
    <name evidence="7" type="primary">fabD</name>
    <name evidence="7" type="ORF">EEJ42_17525</name>
</gene>
<dbReference type="Pfam" id="PF00698">
    <property type="entry name" value="Acyl_transf_1"/>
    <property type="match status" value="1"/>
</dbReference>
<dbReference type="InterPro" id="IPR001227">
    <property type="entry name" value="Ac_transferase_dom_sf"/>
</dbReference>
<proteinExistence type="inferred from homology"/>
<dbReference type="InterPro" id="IPR004410">
    <property type="entry name" value="Malonyl_CoA-ACP_transAc_FabD"/>
</dbReference>
<dbReference type="SUPFAM" id="SSF52151">
    <property type="entry name" value="FabD/lysophospholipase-like"/>
    <property type="match status" value="1"/>
</dbReference>
<protein>
    <recommendedName>
        <fullName evidence="4">Malonyl CoA-acyl carrier protein transacylase</fullName>
        <ecNumber evidence="4">2.3.1.39</ecNumber>
    </recommendedName>
</protein>
<dbReference type="SMART" id="SM00827">
    <property type="entry name" value="PKS_AT"/>
    <property type="match status" value="1"/>
</dbReference>
<dbReference type="InterPro" id="IPR016035">
    <property type="entry name" value="Acyl_Trfase/lysoPLipase"/>
</dbReference>
<keyword evidence="1 4" id="KW-0808">Transferase</keyword>